<evidence type="ECO:0000313" key="9">
    <source>
        <dbReference type="Proteomes" id="UP000572057"/>
    </source>
</evidence>
<comment type="caution">
    <text evidence="8">The sequence shown here is derived from an EMBL/GenBank/DDBJ whole genome shotgun (WGS) entry which is preliminary data.</text>
</comment>
<dbReference type="EC" id="3.1.3.4" evidence="4"/>
<feature type="compositionally biased region" description="Polar residues" evidence="6">
    <location>
        <begin position="371"/>
        <end position="380"/>
    </location>
</feature>
<dbReference type="GO" id="GO:0005634">
    <property type="term" value="C:nucleus"/>
    <property type="evidence" value="ECO:0007669"/>
    <property type="project" value="TreeGrafter"/>
</dbReference>
<dbReference type="InterPro" id="IPR026058">
    <property type="entry name" value="LIPIN"/>
</dbReference>
<evidence type="ECO:0000256" key="5">
    <source>
        <dbReference type="ARBA" id="ARBA00022801"/>
    </source>
</evidence>
<evidence type="ECO:0000313" key="8">
    <source>
        <dbReference type="EMBL" id="NXO42645.1"/>
    </source>
</evidence>
<reference evidence="9" key="1">
    <citation type="submission" date="2019-09" db="EMBL/GenBank/DDBJ databases">
        <title>Bird 10,000 Genomes (B10K) Project - Family phase.</title>
        <authorList>
            <person name="Zhang G."/>
        </authorList>
    </citation>
    <scope>NUCLEOTIDE SEQUENCE [LARGE SCALE GENOMIC DNA]</scope>
</reference>
<dbReference type="PANTHER" id="PTHR12181:SF62">
    <property type="entry name" value="PHOSPHATIDATE PHOSPHATASE LPIN3"/>
    <property type="match status" value="1"/>
</dbReference>
<evidence type="ECO:0000256" key="1">
    <source>
        <dbReference type="ARBA" id="ARBA00001180"/>
    </source>
</evidence>
<evidence type="ECO:0000256" key="3">
    <source>
        <dbReference type="ARBA" id="ARBA00005476"/>
    </source>
</evidence>
<dbReference type="InterPro" id="IPR036412">
    <property type="entry name" value="HAD-like_sf"/>
</dbReference>
<gene>
    <name evidence="8" type="primary">Lpin3</name>
    <name evidence="8" type="ORF">LOCOCH_R08494</name>
</gene>
<protein>
    <recommendedName>
        <fullName evidence="4">phosphatidate phosphatase</fullName>
        <ecNumber evidence="4">3.1.3.4</ecNumber>
    </recommendedName>
</protein>
<feature type="non-terminal residue" evidence="8">
    <location>
        <position position="1"/>
    </location>
</feature>
<dbReference type="AlphaFoldDB" id="A0A7L1S048"/>
<accession>A0A7L1S048</accession>
<dbReference type="GO" id="GO:0032869">
    <property type="term" value="P:cellular response to insulin stimulus"/>
    <property type="evidence" value="ECO:0007669"/>
    <property type="project" value="TreeGrafter"/>
</dbReference>
<evidence type="ECO:0000256" key="4">
    <source>
        <dbReference type="ARBA" id="ARBA00012638"/>
    </source>
</evidence>
<dbReference type="InterPro" id="IPR031703">
    <property type="entry name" value="Lipin_mid"/>
</dbReference>
<dbReference type="SUPFAM" id="SSF56784">
    <property type="entry name" value="HAD-like"/>
    <property type="match status" value="1"/>
</dbReference>
<comment type="catalytic activity">
    <reaction evidence="1">
        <text>a 1,2-diacyl-sn-glycero-3-phosphate + H2O = a 1,2-diacyl-sn-glycerol + phosphate</text>
        <dbReference type="Rhea" id="RHEA:27429"/>
        <dbReference type="ChEBI" id="CHEBI:15377"/>
        <dbReference type="ChEBI" id="CHEBI:17815"/>
        <dbReference type="ChEBI" id="CHEBI:43474"/>
        <dbReference type="ChEBI" id="CHEBI:58608"/>
        <dbReference type="EC" id="3.1.3.4"/>
    </reaction>
    <physiologicalReaction direction="left-to-right" evidence="1">
        <dbReference type="Rhea" id="RHEA:27430"/>
    </physiologicalReaction>
</comment>
<dbReference type="Pfam" id="PF04571">
    <property type="entry name" value="Lipin_N"/>
    <property type="match status" value="1"/>
</dbReference>
<evidence type="ECO:0000256" key="2">
    <source>
        <dbReference type="ARBA" id="ARBA00001946"/>
    </source>
</evidence>
<comment type="cofactor">
    <cofactor evidence="2">
        <name>Mg(2+)</name>
        <dbReference type="ChEBI" id="CHEBI:18420"/>
    </cofactor>
</comment>
<keyword evidence="9" id="KW-1185">Reference proteome</keyword>
<feature type="region of interest" description="Disordered" evidence="6">
    <location>
        <begin position="364"/>
        <end position="389"/>
    </location>
</feature>
<dbReference type="InterPro" id="IPR031315">
    <property type="entry name" value="LNS2/PITP"/>
</dbReference>
<dbReference type="PANTHER" id="PTHR12181">
    <property type="entry name" value="LIPIN"/>
    <property type="match status" value="1"/>
</dbReference>
<feature type="non-terminal residue" evidence="8">
    <location>
        <position position="843"/>
    </location>
</feature>
<dbReference type="InterPro" id="IPR013209">
    <property type="entry name" value="LNS2"/>
</dbReference>
<proteinExistence type="inferred from homology"/>
<dbReference type="SMART" id="SM00775">
    <property type="entry name" value="LNS2"/>
    <property type="match status" value="1"/>
</dbReference>
<evidence type="ECO:0000259" key="7">
    <source>
        <dbReference type="SMART" id="SM00775"/>
    </source>
</evidence>
<keyword evidence="5" id="KW-0378">Hydrolase</keyword>
<dbReference type="GO" id="GO:0045944">
    <property type="term" value="P:positive regulation of transcription by RNA polymerase II"/>
    <property type="evidence" value="ECO:0007669"/>
    <property type="project" value="TreeGrafter"/>
</dbReference>
<dbReference type="GO" id="GO:0003713">
    <property type="term" value="F:transcription coactivator activity"/>
    <property type="evidence" value="ECO:0007669"/>
    <property type="project" value="TreeGrafter"/>
</dbReference>
<dbReference type="GO" id="GO:0019432">
    <property type="term" value="P:triglyceride biosynthetic process"/>
    <property type="evidence" value="ECO:0007669"/>
    <property type="project" value="TreeGrafter"/>
</dbReference>
<dbReference type="OrthoDB" id="4567at2759"/>
<dbReference type="Pfam" id="PF16876">
    <property type="entry name" value="Lipin_mid"/>
    <property type="match status" value="1"/>
</dbReference>
<dbReference type="Proteomes" id="UP000572057">
    <property type="component" value="Unassembled WGS sequence"/>
</dbReference>
<dbReference type="GO" id="GO:0009062">
    <property type="term" value="P:fatty acid catabolic process"/>
    <property type="evidence" value="ECO:0007669"/>
    <property type="project" value="TreeGrafter"/>
</dbReference>
<dbReference type="GO" id="GO:0008195">
    <property type="term" value="F:phosphatidate phosphatase activity"/>
    <property type="evidence" value="ECO:0007669"/>
    <property type="project" value="UniProtKB-EC"/>
</dbReference>
<feature type="domain" description="LNS2/PITP" evidence="7">
    <location>
        <begin position="665"/>
        <end position="820"/>
    </location>
</feature>
<dbReference type="EMBL" id="VXBM01000993">
    <property type="protein sequence ID" value="NXO42645.1"/>
    <property type="molecule type" value="Genomic_DNA"/>
</dbReference>
<name>A0A7L1S048_9PASS</name>
<evidence type="ECO:0000256" key="6">
    <source>
        <dbReference type="SAM" id="MobiDB-lite"/>
    </source>
</evidence>
<organism evidence="8 9">
    <name type="scientific">Helopsaltes ochotensis</name>
    <name type="common">Middendorff's grasshopper-warbler</name>
    <dbReference type="NCBI Taxonomy" id="3150915"/>
    <lineage>
        <taxon>Eukaryota</taxon>
        <taxon>Metazoa</taxon>
        <taxon>Chordata</taxon>
        <taxon>Craniata</taxon>
        <taxon>Vertebrata</taxon>
        <taxon>Euteleostomi</taxon>
        <taxon>Archelosauria</taxon>
        <taxon>Archosauria</taxon>
        <taxon>Dinosauria</taxon>
        <taxon>Saurischia</taxon>
        <taxon>Theropoda</taxon>
        <taxon>Coelurosauria</taxon>
        <taxon>Aves</taxon>
        <taxon>Neognathae</taxon>
        <taxon>Neoaves</taxon>
        <taxon>Telluraves</taxon>
        <taxon>Australaves</taxon>
        <taxon>Passeriformes</taxon>
        <taxon>Sylvioidea</taxon>
        <taxon>Locustellidae</taxon>
        <taxon>Helopsaltes</taxon>
    </lineage>
</organism>
<sequence length="843" mass="93641">MNYVGHLAETVLGTMKELYKDLNPATLSGCIDVVVVRQPDNSFKCSPFHVRFGKLGVLRSKEKVVDIEINGEPVDLHMKLGDNGEAFFVEESEEYEGSIPSYLCTSPICKERGSSYAVPLSRGLEVTSAAAILRRRRRRKTKPKVKVVLDSDSDSCDETKREVTMPQPCEMPAPSTSSLSFLLCSDAASSSFADLEGTGSLQPREIRPYSDGELLEVDSFMLSHQSSPKSDSELEIKPQENFALGAESRLKWIWGKLPQNIAPAATTISATLVPVDEATPLVATSEHLGGDSSPAEPQGIPCSLAVSVTEPADAPQAGNSMSKLKDILHAVKAKRFLGACSVPHEKQKGDVNVLPEVQADVEPFEGATAPRQASSESPESQLERQRRQGERVTGAAWKFIKSPHLGPSAIYLEDLSKLDSKPVALCFHRSDTEQSLRPVTDPNNPLCIQLPSTLPANSPMDSDSMPTVALSLCGGLRGKRQISHEKFMEHMVSYQQFAENPRLISDPNLVIMINRRYYSWAVAGPIVLALQAFQRNIPESIIDDLVKEKMPKRHRRSWFSWRRREFPTEGVTLLRLWLSPLCRQEEKESSSDNQLLHPGDTLAVEASAQKPLPTYKKSLRLSSEQIGKLNLQDGPNEVAFSVTTQYQGTCRCEATIYLWNWNEKVVISDIDGTITKSDALGQILPQLGKDWTHRGIVKLFHKIHLNGYKFLYCSARAIGMADITKGYLKWVNEQGCGLPMGPMLLSPSSLLSAFHREVIEKKPEVFKVTCLTDIRKLFAPKSPFYAGFGNRPNDVYAYKQVGLPESRIFTVNPKGELIQELTKDQKSTFERLLELVEVFFPPV</sequence>
<dbReference type="Pfam" id="PF08235">
    <property type="entry name" value="LNS2"/>
    <property type="match status" value="1"/>
</dbReference>
<comment type="similarity">
    <text evidence="3">Belongs to the lipin family.</text>
</comment>
<dbReference type="InterPro" id="IPR007651">
    <property type="entry name" value="Lipin_N"/>
</dbReference>